<protein>
    <submittedName>
        <fullName evidence="1">Uncharacterized protein</fullName>
    </submittedName>
</protein>
<comment type="caution">
    <text evidence="1">The sequence shown here is derived from an EMBL/GenBank/DDBJ whole genome shotgun (WGS) entry which is preliminary data.</text>
</comment>
<keyword evidence="2" id="KW-1185">Reference proteome</keyword>
<accession>A0AAV0WDI6</accession>
<dbReference type="AlphaFoldDB" id="A0AAV0WDI6"/>
<gene>
    <name evidence="1" type="ORF">MEUPH1_LOCUS9802</name>
</gene>
<organism evidence="1 2">
    <name type="scientific">Macrosiphum euphorbiae</name>
    <name type="common">potato aphid</name>
    <dbReference type="NCBI Taxonomy" id="13131"/>
    <lineage>
        <taxon>Eukaryota</taxon>
        <taxon>Metazoa</taxon>
        <taxon>Ecdysozoa</taxon>
        <taxon>Arthropoda</taxon>
        <taxon>Hexapoda</taxon>
        <taxon>Insecta</taxon>
        <taxon>Pterygota</taxon>
        <taxon>Neoptera</taxon>
        <taxon>Paraneoptera</taxon>
        <taxon>Hemiptera</taxon>
        <taxon>Sternorrhyncha</taxon>
        <taxon>Aphidomorpha</taxon>
        <taxon>Aphidoidea</taxon>
        <taxon>Aphididae</taxon>
        <taxon>Macrosiphini</taxon>
        <taxon>Macrosiphum</taxon>
    </lineage>
</organism>
<dbReference type="EMBL" id="CARXXK010000002">
    <property type="protein sequence ID" value="CAI6353713.1"/>
    <property type="molecule type" value="Genomic_DNA"/>
</dbReference>
<dbReference type="Proteomes" id="UP001160148">
    <property type="component" value="Unassembled WGS sequence"/>
</dbReference>
<reference evidence="1 2" key="1">
    <citation type="submission" date="2023-01" db="EMBL/GenBank/DDBJ databases">
        <authorList>
            <person name="Whitehead M."/>
        </authorList>
    </citation>
    <scope>NUCLEOTIDE SEQUENCE [LARGE SCALE GENOMIC DNA]</scope>
</reference>
<evidence type="ECO:0000313" key="2">
    <source>
        <dbReference type="Proteomes" id="UP001160148"/>
    </source>
</evidence>
<evidence type="ECO:0000313" key="1">
    <source>
        <dbReference type="EMBL" id="CAI6353713.1"/>
    </source>
</evidence>
<name>A0AAV0WDI6_9HEMI</name>
<sequence length="121" mass="13520">MVNRLRRAVAVSDSHCPAGLYDIRPSAGRKTDSETRYGEIFCDGFDEKTNENDRLDVGEVCLTGHGQRNNKSAGIQFFCIFWFEFNVRQSRRRVSAAALHSAVTTIFMSEGIGERSATVVL</sequence>
<proteinExistence type="predicted"/>